<organism evidence="1 2">
    <name type="scientific">Providencia phage Kokobel1</name>
    <dbReference type="NCBI Taxonomy" id="2783540"/>
    <lineage>
        <taxon>Viruses</taxon>
        <taxon>Duplodnaviria</taxon>
        <taxon>Heunggongvirae</taxon>
        <taxon>Uroviricota</taxon>
        <taxon>Caudoviricetes</taxon>
        <taxon>Casjensviridae</taxon>
        <taxon>Kokobelvirus</taxon>
        <taxon>Kokobelvirus kokobel1</taxon>
    </lineage>
</organism>
<proteinExistence type="predicted"/>
<sequence>MKHTNVAIAIDAAMTRSKVNMATIFKSLERDYKMNIKASWCGIEAFTPERRIYAHGEYAEKGAATPEQRTRYRIRLIRFVKWLFSQNYITPEMEAARSWFEDQDEW</sequence>
<keyword evidence="2" id="KW-1185">Reference proteome</keyword>
<dbReference type="Proteomes" id="UP000663201">
    <property type="component" value="Segment"/>
</dbReference>
<dbReference type="EMBL" id="MW145139">
    <property type="protein sequence ID" value="QPB11493.1"/>
    <property type="molecule type" value="Genomic_DNA"/>
</dbReference>
<dbReference type="GeneID" id="62680472"/>
<dbReference type="KEGG" id="vg:62680472"/>
<evidence type="ECO:0000313" key="2">
    <source>
        <dbReference type="Proteomes" id="UP000663201"/>
    </source>
</evidence>
<protein>
    <submittedName>
        <fullName evidence="1">Uncharacterized protein</fullName>
    </submittedName>
</protein>
<dbReference type="RefSeq" id="YP_009997957.1">
    <property type="nucleotide sequence ID" value="NC_052979.1"/>
</dbReference>
<accession>A0A873WGB3</accession>
<evidence type="ECO:0000313" key="1">
    <source>
        <dbReference type="EMBL" id="QPB11493.1"/>
    </source>
</evidence>
<name>A0A873WGB3_9CAUD</name>
<reference evidence="1" key="1">
    <citation type="submission" date="2020-10" db="EMBL/GenBank/DDBJ databases">
        <authorList>
            <person name="Ben Porat S."/>
            <person name="Alkalay-Oren S."/>
            <person name="Coppenhagen-Glazer S."/>
            <person name="Hazan R."/>
        </authorList>
    </citation>
    <scope>NUCLEOTIDE SEQUENCE</scope>
</reference>